<proteinExistence type="predicted"/>
<dbReference type="EMBL" id="JH767206">
    <property type="protein sequence ID" value="EQC27577.1"/>
    <property type="molecule type" value="Genomic_DNA"/>
</dbReference>
<evidence type="ECO:0000256" key="1">
    <source>
        <dbReference type="ARBA" id="ARBA00022614"/>
    </source>
</evidence>
<dbReference type="VEuPathDB" id="FungiDB:SDRG_14631"/>
<protein>
    <recommendedName>
        <fullName evidence="6">LNR domain-containing protein</fullName>
    </recommendedName>
</protein>
<dbReference type="InterPro" id="IPR032675">
    <property type="entry name" value="LRR_dom_sf"/>
</dbReference>
<accession>T0RDC2</accession>
<gene>
    <name evidence="4" type="ORF">SDRG_14631</name>
</gene>
<dbReference type="InterPro" id="IPR050333">
    <property type="entry name" value="SLRP"/>
</dbReference>
<dbReference type="Gene3D" id="3.80.10.10">
    <property type="entry name" value="Ribonuclease Inhibitor"/>
    <property type="match status" value="1"/>
</dbReference>
<evidence type="ECO:0008006" key="6">
    <source>
        <dbReference type="Google" id="ProtNLM"/>
    </source>
</evidence>
<evidence type="ECO:0000313" key="4">
    <source>
        <dbReference type="EMBL" id="EQC27577.1"/>
    </source>
</evidence>
<dbReference type="PANTHER" id="PTHR45712">
    <property type="entry name" value="AGAP008170-PA"/>
    <property type="match status" value="1"/>
</dbReference>
<name>T0RDC2_SAPDV</name>
<dbReference type="PROSITE" id="PS51450">
    <property type="entry name" value="LRR"/>
    <property type="match status" value="1"/>
</dbReference>
<feature type="transmembrane region" description="Helical" evidence="3">
    <location>
        <begin position="27"/>
        <end position="50"/>
    </location>
</feature>
<dbReference type="SUPFAM" id="SSF52058">
    <property type="entry name" value="L domain-like"/>
    <property type="match status" value="1"/>
</dbReference>
<dbReference type="OMA" id="ESTPRIC"/>
<keyword evidence="2" id="KW-0677">Repeat</keyword>
<keyword evidence="5" id="KW-1185">Reference proteome</keyword>
<keyword evidence="1" id="KW-0433">Leucine-rich repeat</keyword>
<dbReference type="Proteomes" id="UP000030762">
    <property type="component" value="Unassembled WGS sequence"/>
</dbReference>
<evidence type="ECO:0000256" key="2">
    <source>
        <dbReference type="ARBA" id="ARBA00022737"/>
    </source>
</evidence>
<organism evidence="4 5">
    <name type="scientific">Saprolegnia diclina (strain VS20)</name>
    <dbReference type="NCBI Taxonomy" id="1156394"/>
    <lineage>
        <taxon>Eukaryota</taxon>
        <taxon>Sar</taxon>
        <taxon>Stramenopiles</taxon>
        <taxon>Oomycota</taxon>
        <taxon>Saprolegniomycetes</taxon>
        <taxon>Saprolegniales</taxon>
        <taxon>Saprolegniaceae</taxon>
        <taxon>Saprolegnia</taxon>
    </lineage>
</organism>
<sequence length="422" mass="46064">MSAVSPNVSDDRGWLETDVVWVTGVDVALRGLVLLQHFVTSVYFAALALLHYIAAPTETVLLGGAYMKLSAYVFGLVALLHASSLACSCVIPVSLRCYAPTTRVVTLAPNNKKRPPIVLSANARIALAHLVEVACETYVASTMAHSICACVYFRFRCASQGIPASSHVDDYIRAETLGDNLAFLHIQDCDVPRGLENKTLAQFPSLFGLRLERTQLQTWDVPSAVFPSLKRIDILYSALTTVPKFLSESGPDLRWVYIIGSNISSLPDEVAVTWQSLFTLWLHECNLTQVPAPVTRLENLQSLGLTSNAISTIPAMASVTNRQLSWVYLEFNQLSEVPWQLLKDNPAIELYLSGNPIASLTNVSNIVDVSGSPYCTSESTPRICSTLCAPRCSAMLQNNFLCQRECNTSACGFNAGSCLSKF</sequence>
<feature type="transmembrane region" description="Helical" evidence="3">
    <location>
        <begin position="71"/>
        <end position="95"/>
    </location>
</feature>
<reference evidence="4 5" key="1">
    <citation type="submission" date="2012-04" db="EMBL/GenBank/DDBJ databases">
        <title>The Genome Sequence of Saprolegnia declina VS20.</title>
        <authorList>
            <consortium name="The Broad Institute Genome Sequencing Platform"/>
            <person name="Russ C."/>
            <person name="Nusbaum C."/>
            <person name="Tyler B."/>
            <person name="van West P."/>
            <person name="Dieguez-Uribeondo J."/>
            <person name="de Bruijn I."/>
            <person name="Tripathy S."/>
            <person name="Jiang R."/>
            <person name="Young S.K."/>
            <person name="Zeng Q."/>
            <person name="Gargeya S."/>
            <person name="Fitzgerald M."/>
            <person name="Haas B."/>
            <person name="Abouelleil A."/>
            <person name="Alvarado L."/>
            <person name="Arachchi H.M."/>
            <person name="Berlin A."/>
            <person name="Chapman S.B."/>
            <person name="Goldberg J."/>
            <person name="Griggs A."/>
            <person name="Gujja S."/>
            <person name="Hansen M."/>
            <person name="Howarth C."/>
            <person name="Imamovic A."/>
            <person name="Larimer J."/>
            <person name="McCowen C."/>
            <person name="Montmayeur A."/>
            <person name="Murphy C."/>
            <person name="Neiman D."/>
            <person name="Pearson M."/>
            <person name="Priest M."/>
            <person name="Roberts A."/>
            <person name="Saif S."/>
            <person name="Shea T."/>
            <person name="Sisk P."/>
            <person name="Sykes S."/>
            <person name="Wortman J."/>
            <person name="Nusbaum C."/>
            <person name="Birren B."/>
        </authorList>
    </citation>
    <scope>NUCLEOTIDE SEQUENCE [LARGE SCALE GENOMIC DNA]</scope>
    <source>
        <strain evidence="4 5">VS20</strain>
    </source>
</reference>
<keyword evidence="3" id="KW-0812">Transmembrane</keyword>
<dbReference type="OrthoDB" id="79301at2759"/>
<dbReference type="RefSeq" id="XP_008618997.1">
    <property type="nucleotide sequence ID" value="XM_008620775.1"/>
</dbReference>
<evidence type="ECO:0000313" key="5">
    <source>
        <dbReference type="Proteomes" id="UP000030762"/>
    </source>
</evidence>
<dbReference type="InParanoid" id="T0RDC2"/>
<dbReference type="AlphaFoldDB" id="T0RDC2"/>
<evidence type="ECO:0000256" key="3">
    <source>
        <dbReference type="SAM" id="Phobius"/>
    </source>
</evidence>
<keyword evidence="3" id="KW-0472">Membrane</keyword>
<dbReference type="InterPro" id="IPR001611">
    <property type="entry name" value="Leu-rich_rpt"/>
</dbReference>
<keyword evidence="3" id="KW-1133">Transmembrane helix</keyword>
<dbReference type="PANTHER" id="PTHR45712:SF22">
    <property type="entry name" value="INSULIN-LIKE GROWTH FACTOR-BINDING PROTEIN COMPLEX ACID LABILE SUBUNIT"/>
    <property type="match status" value="1"/>
</dbReference>
<dbReference type="GeneID" id="19955358"/>